<name>A0A2T2YFB5_9BACT</name>
<sequence>MREIKFRVWDTENNKFFEPTYEAYKGKLEDVYIDTTGSVSMRTINAFIHESMHPNRFILNQYTGLKDSKGNEIYEGDIVACTMVGFETHLEIVDCVVKWFFEVAGFGFEVIAENSDYSVFGLNDKSLLENLIIGNIYEHKHLIK</sequence>
<dbReference type="InterPro" id="IPR023385">
    <property type="entry name" value="YopX-like_C"/>
</dbReference>
<comment type="caution">
    <text evidence="2">The sequence shown here is derived from an EMBL/GenBank/DDBJ whole genome shotgun (WGS) entry which is preliminary data.</text>
</comment>
<dbReference type="NCBIfam" id="TIGR01671">
    <property type="entry name" value="phage_TIGR01671"/>
    <property type="match status" value="1"/>
</dbReference>
<dbReference type="Gene3D" id="2.30.30.290">
    <property type="entry name" value="YopX-like domains"/>
    <property type="match status" value="1"/>
</dbReference>
<reference evidence="2 3" key="1">
    <citation type="submission" date="2018-03" db="EMBL/GenBank/DDBJ databases">
        <title>Adhaeribacter sp. HMF7605 Genome sequencing and assembly.</title>
        <authorList>
            <person name="Kang H."/>
            <person name="Kang J."/>
            <person name="Cha I."/>
            <person name="Kim H."/>
            <person name="Joh K."/>
        </authorList>
    </citation>
    <scope>NUCLEOTIDE SEQUENCE [LARGE SCALE GENOMIC DNA]</scope>
    <source>
        <strain evidence="2 3">HMF7605</strain>
    </source>
</reference>
<dbReference type="Pfam" id="PF09643">
    <property type="entry name" value="YopX"/>
    <property type="match status" value="1"/>
</dbReference>
<dbReference type="SUPFAM" id="SSF159006">
    <property type="entry name" value="YopX-like"/>
    <property type="match status" value="1"/>
</dbReference>
<evidence type="ECO:0000259" key="1">
    <source>
        <dbReference type="Pfam" id="PF09643"/>
    </source>
</evidence>
<dbReference type="EMBL" id="PYFT01000001">
    <property type="protein sequence ID" value="PSR54192.1"/>
    <property type="molecule type" value="Genomic_DNA"/>
</dbReference>
<dbReference type="Proteomes" id="UP000240357">
    <property type="component" value="Unassembled WGS sequence"/>
</dbReference>
<organism evidence="2 3">
    <name type="scientific">Adhaeribacter arboris</name>
    <dbReference type="NCBI Taxonomy" id="2072846"/>
    <lineage>
        <taxon>Bacteria</taxon>
        <taxon>Pseudomonadati</taxon>
        <taxon>Bacteroidota</taxon>
        <taxon>Cytophagia</taxon>
        <taxon>Cytophagales</taxon>
        <taxon>Hymenobacteraceae</taxon>
        <taxon>Adhaeribacter</taxon>
    </lineage>
</organism>
<dbReference type="AlphaFoldDB" id="A0A2T2YFB5"/>
<keyword evidence="3" id="KW-1185">Reference proteome</keyword>
<dbReference type="InterPro" id="IPR010024">
    <property type="entry name" value="CHP16711"/>
</dbReference>
<accession>A0A2T2YFB5</accession>
<evidence type="ECO:0000313" key="2">
    <source>
        <dbReference type="EMBL" id="PSR54192.1"/>
    </source>
</evidence>
<evidence type="ECO:0000313" key="3">
    <source>
        <dbReference type="Proteomes" id="UP000240357"/>
    </source>
</evidence>
<protein>
    <recommendedName>
        <fullName evidence="1">YopX protein domain-containing protein</fullName>
    </recommendedName>
</protein>
<dbReference type="RefSeq" id="WP_106929626.1">
    <property type="nucleotide sequence ID" value="NZ_PYFT01000001.1"/>
</dbReference>
<dbReference type="InterPro" id="IPR019096">
    <property type="entry name" value="YopX_protein"/>
</dbReference>
<dbReference type="OrthoDB" id="1809393at2"/>
<feature type="domain" description="YopX protein" evidence="1">
    <location>
        <begin position="5"/>
        <end position="143"/>
    </location>
</feature>
<proteinExistence type="predicted"/>
<gene>
    <name evidence="2" type="ORF">AHMF7605_11995</name>
</gene>